<feature type="transmembrane region" description="Helical" evidence="1">
    <location>
        <begin position="218"/>
        <end position="239"/>
    </location>
</feature>
<keyword evidence="3" id="KW-1185">Reference proteome</keyword>
<dbReference type="Proteomes" id="UP000321635">
    <property type="component" value="Unassembled WGS sequence"/>
</dbReference>
<feature type="transmembrane region" description="Helical" evidence="1">
    <location>
        <begin position="142"/>
        <end position="160"/>
    </location>
</feature>
<feature type="transmembrane region" description="Helical" evidence="1">
    <location>
        <begin position="331"/>
        <end position="350"/>
    </location>
</feature>
<proteinExistence type="predicted"/>
<feature type="transmembrane region" description="Helical" evidence="1">
    <location>
        <begin position="9"/>
        <end position="28"/>
    </location>
</feature>
<comment type="caution">
    <text evidence="2">The sequence shown here is derived from an EMBL/GenBank/DDBJ whole genome shotgun (WGS) entry which is preliminary data.</text>
</comment>
<evidence type="ECO:0000313" key="2">
    <source>
        <dbReference type="EMBL" id="GEN61216.1"/>
    </source>
</evidence>
<dbReference type="AlphaFoldDB" id="A0A511XE42"/>
<evidence type="ECO:0008006" key="4">
    <source>
        <dbReference type="Google" id="ProtNLM"/>
    </source>
</evidence>
<keyword evidence="1" id="KW-1133">Transmembrane helix</keyword>
<gene>
    <name evidence="2" type="ORF">ANI02nite_31000</name>
</gene>
<evidence type="ECO:0000256" key="1">
    <source>
        <dbReference type="SAM" id="Phobius"/>
    </source>
</evidence>
<feature type="transmembrane region" description="Helical" evidence="1">
    <location>
        <begin position="87"/>
        <end position="107"/>
    </location>
</feature>
<protein>
    <recommendedName>
        <fullName evidence="4">Glycosyltransferase RgtA/B/C/D-like domain-containing protein</fullName>
    </recommendedName>
</protein>
<reference evidence="2 3" key="1">
    <citation type="submission" date="2019-07" db="EMBL/GenBank/DDBJ databases">
        <title>Whole genome shotgun sequence of Acetobacter nitrogenifigens NBRC 105050.</title>
        <authorList>
            <person name="Hosoyama A."/>
            <person name="Uohara A."/>
            <person name="Ohji S."/>
            <person name="Ichikawa N."/>
        </authorList>
    </citation>
    <scope>NUCLEOTIDE SEQUENCE [LARGE SCALE GENOMIC DNA]</scope>
    <source>
        <strain evidence="2 3">NBRC 105050</strain>
    </source>
</reference>
<feature type="transmembrane region" description="Helical" evidence="1">
    <location>
        <begin position="119"/>
        <end position="136"/>
    </location>
</feature>
<sequence>MRVKFRRQALFIVSMWAAFFISLIIVSFRGKQDINYDQINYHYYVSYALMHWRYWQDIAPAQIVHTYLNPLVYVPWYAATTLVGPKFATVLQCALQSTAIFPLIGVVRILFPGTNASRPLARILTILLALASPMLWSEAGTSFADAALATPILASLYFSLKWLRFGDVRNLILSGLSLGVAAGLKLTCGIYEPGLLLIGAKPFVRGRMPFRTLAAQPMAFMTGLIASSGWLFVLCSLKFGNPVFPYFNSIFYATEGASRSYRDTAYVPHSLLTALSFPFRWARGGSITSELFFRDIRPLIALALICALAVRIIASRLPVRRRQSENIEPPDLLINVIAFFLISLAVWMGAFSIQRYFLPGEIISGVIIGACLDRLLSPRFSVVLLIVIEVGSFASLRTSDWGHTNWLRTTYDVTIPTQFQDTTMVFIAGEPFAFVGAFFSPAATLVGMTDWDNRDPSQNSPFTRQIRAGLAAAGAKPAVVSAGPPSRTALSVLSAYGLELTQQCEKLGGVHRDAQLQICALSKGDASTAR</sequence>
<keyword evidence="1" id="KW-0472">Membrane</keyword>
<evidence type="ECO:0000313" key="3">
    <source>
        <dbReference type="Proteomes" id="UP000321635"/>
    </source>
</evidence>
<dbReference type="EMBL" id="BJYF01000029">
    <property type="protein sequence ID" value="GEN61216.1"/>
    <property type="molecule type" value="Genomic_DNA"/>
</dbReference>
<name>A0A511XE42_9PROT</name>
<organism evidence="2 3">
    <name type="scientific">Acetobacter nitrogenifigens DSM 23921 = NBRC 105050</name>
    <dbReference type="NCBI Taxonomy" id="1120919"/>
    <lineage>
        <taxon>Bacteria</taxon>
        <taxon>Pseudomonadati</taxon>
        <taxon>Pseudomonadota</taxon>
        <taxon>Alphaproteobacteria</taxon>
        <taxon>Acetobacterales</taxon>
        <taxon>Acetobacteraceae</taxon>
        <taxon>Acetobacter</taxon>
    </lineage>
</organism>
<accession>A0A511XE42</accession>
<keyword evidence="1" id="KW-0812">Transmembrane</keyword>
<feature type="transmembrane region" description="Helical" evidence="1">
    <location>
        <begin position="299"/>
        <end position="319"/>
    </location>
</feature>